<dbReference type="EMBL" id="GBXM01062472">
    <property type="protein sequence ID" value="JAH46105.1"/>
    <property type="molecule type" value="Transcribed_RNA"/>
</dbReference>
<feature type="region of interest" description="Disordered" evidence="1">
    <location>
        <begin position="22"/>
        <end position="48"/>
    </location>
</feature>
<accession>A0A0E9SZI9</accession>
<evidence type="ECO:0000313" key="2">
    <source>
        <dbReference type="EMBL" id="JAH46105.1"/>
    </source>
</evidence>
<dbReference type="AlphaFoldDB" id="A0A0E9SZI9"/>
<reference evidence="2" key="2">
    <citation type="journal article" date="2015" name="Fish Shellfish Immunol.">
        <title>Early steps in the European eel (Anguilla anguilla)-Vibrio vulnificus interaction in the gills: Role of the RtxA13 toxin.</title>
        <authorList>
            <person name="Callol A."/>
            <person name="Pajuelo D."/>
            <person name="Ebbesson L."/>
            <person name="Teles M."/>
            <person name="MacKenzie S."/>
            <person name="Amaro C."/>
        </authorList>
    </citation>
    <scope>NUCLEOTIDE SEQUENCE</scope>
</reference>
<name>A0A0E9SZI9_ANGAN</name>
<feature type="compositionally biased region" description="Polar residues" evidence="1">
    <location>
        <begin position="32"/>
        <end position="48"/>
    </location>
</feature>
<evidence type="ECO:0000256" key="1">
    <source>
        <dbReference type="SAM" id="MobiDB-lite"/>
    </source>
</evidence>
<sequence length="74" mass="8370">MNVHPTISHDSLTRVENKRNWNSDLKGLNGNPHASTHTPFPQMENNLKPTEKQNAEPHIYMCAGLPCIIKQLLP</sequence>
<proteinExistence type="predicted"/>
<reference evidence="2" key="1">
    <citation type="submission" date="2014-11" db="EMBL/GenBank/DDBJ databases">
        <authorList>
            <person name="Amaro Gonzalez C."/>
        </authorList>
    </citation>
    <scope>NUCLEOTIDE SEQUENCE</scope>
</reference>
<protein>
    <submittedName>
        <fullName evidence="2">Uncharacterized protein</fullName>
    </submittedName>
</protein>
<organism evidence="2">
    <name type="scientific">Anguilla anguilla</name>
    <name type="common">European freshwater eel</name>
    <name type="synonym">Muraena anguilla</name>
    <dbReference type="NCBI Taxonomy" id="7936"/>
    <lineage>
        <taxon>Eukaryota</taxon>
        <taxon>Metazoa</taxon>
        <taxon>Chordata</taxon>
        <taxon>Craniata</taxon>
        <taxon>Vertebrata</taxon>
        <taxon>Euteleostomi</taxon>
        <taxon>Actinopterygii</taxon>
        <taxon>Neopterygii</taxon>
        <taxon>Teleostei</taxon>
        <taxon>Anguilliformes</taxon>
        <taxon>Anguillidae</taxon>
        <taxon>Anguilla</taxon>
    </lineage>
</organism>